<dbReference type="GO" id="GO:0003677">
    <property type="term" value="F:DNA binding"/>
    <property type="evidence" value="ECO:0007669"/>
    <property type="project" value="UniProtKB-UniRule"/>
</dbReference>
<dbReference type="InterPro" id="IPR013762">
    <property type="entry name" value="Integrase-like_cat_sf"/>
</dbReference>
<name>A0A0D1JCX0_BACIU</name>
<dbReference type="Gene3D" id="1.10.443.10">
    <property type="entry name" value="Intergrase catalytic core"/>
    <property type="match status" value="1"/>
</dbReference>
<dbReference type="InterPro" id="IPR044068">
    <property type="entry name" value="CB"/>
</dbReference>
<gene>
    <name evidence="8" type="ORF">SC09_Contig26orf00001</name>
</gene>
<dbReference type="GO" id="GO:0006310">
    <property type="term" value="P:DNA recombination"/>
    <property type="evidence" value="ECO:0007669"/>
    <property type="project" value="UniProtKB-KW"/>
</dbReference>
<dbReference type="Pfam" id="PF14659">
    <property type="entry name" value="Phage_int_SAM_3"/>
    <property type="match status" value="1"/>
</dbReference>
<dbReference type="GO" id="GO:0015074">
    <property type="term" value="P:DNA integration"/>
    <property type="evidence" value="ECO:0007669"/>
    <property type="project" value="UniProtKB-KW"/>
</dbReference>
<accession>A0A0D1JCX0</accession>
<dbReference type="EMBL" id="JXBC01000005">
    <property type="protein sequence ID" value="KIU10234.1"/>
    <property type="molecule type" value="Genomic_DNA"/>
</dbReference>
<dbReference type="InterPro" id="IPR010998">
    <property type="entry name" value="Integrase_recombinase_N"/>
</dbReference>
<protein>
    <submittedName>
        <fullName evidence="8">Site-specific recombinase, phage integrase family protein</fullName>
    </submittedName>
</protein>
<feature type="domain" description="Core-binding (CB)" evidence="7">
    <location>
        <begin position="71"/>
        <end position="156"/>
    </location>
</feature>
<feature type="domain" description="Tyr recombinase" evidence="6">
    <location>
        <begin position="177"/>
        <end position="388"/>
    </location>
</feature>
<reference evidence="8 9" key="1">
    <citation type="submission" date="2014-12" db="EMBL/GenBank/DDBJ databases">
        <title>Comparative genome analysis of Bacillus coagulans HM-08, Clostridium butyricum HM-68, Bacillus subtilis HM-66 and Bacillus licheniformis BL-09.</title>
        <authorList>
            <person name="Zhang H."/>
        </authorList>
    </citation>
    <scope>NUCLEOTIDE SEQUENCE [LARGE SCALE GENOMIC DNA]</scope>
    <source>
        <strain evidence="8 9">HM-66</strain>
    </source>
</reference>
<dbReference type="Proteomes" id="UP000032247">
    <property type="component" value="Unassembled WGS sequence"/>
</dbReference>
<dbReference type="PROSITE" id="PS51900">
    <property type="entry name" value="CB"/>
    <property type="match status" value="1"/>
</dbReference>
<dbReference type="PANTHER" id="PTHR30349">
    <property type="entry name" value="PHAGE INTEGRASE-RELATED"/>
    <property type="match status" value="1"/>
</dbReference>
<sequence>MPSIEKRGEKSFRLIVEVGTKGKRKKERKSIRIEDPALLKSKRKLRAYLEEEWYKFKAEIEAGAYIKPEKRTFNMFVTDWESKYALDHLDDKTIETYEYIMGKEIKPWFGDMYLEDIQPIHILNFLDEYKKQNENISSSSIHARYRIIRDILGKAADWKIIKENPALSVKRPKQEYREYEIYTEEEIQYIFQLLDQYAPLRNRVFIKFAFTGGFRRGELLAIDESDLLFDTNQVRIDESLQYTKKHGYTFKEPKNKSFRTIALPSEVMNEAALLLRETRKNRMRLGELWIGYEKDPSKLLLFGSDYGKPQYPTSPNTWWQRFTKRYKIKPARLHDMRHTHATMLINQIGKVPGLNIKAVSERLGHANVQTTLNIYTHSNNEADVLVADAIGNMLYSEHLKSGTN</sequence>
<evidence type="ECO:0000313" key="9">
    <source>
        <dbReference type="Proteomes" id="UP000032247"/>
    </source>
</evidence>
<evidence type="ECO:0000259" key="7">
    <source>
        <dbReference type="PROSITE" id="PS51900"/>
    </source>
</evidence>
<keyword evidence="2" id="KW-0229">DNA integration</keyword>
<dbReference type="SUPFAM" id="SSF56349">
    <property type="entry name" value="DNA breaking-rejoining enzymes"/>
    <property type="match status" value="1"/>
</dbReference>
<evidence type="ECO:0000256" key="1">
    <source>
        <dbReference type="ARBA" id="ARBA00008857"/>
    </source>
</evidence>
<evidence type="ECO:0000256" key="4">
    <source>
        <dbReference type="ARBA" id="ARBA00023172"/>
    </source>
</evidence>
<dbReference type="Gene3D" id="1.10.150.130">
    <property type="match status" value="1"/>
</dbReference>
<evidence type="ECO:0000256" key="2">
    <source>
        <dbReference type="ARBA" id="ARBA00022908"/>
    </source>
</evidence>
<dbReference type="PATRIC" id="fig|1423.173.peg.3250"/>
<dbReference type="Pfam" id="PF00589">
    <property type="entry name" value="Phage_integrase"/>
    <property type="match status" value="1"/>
</dbReference>
<keyword evidence="4" id="KW-0233">DNA recombination</keyword>
<dbReference type="InterPro" id="IPR050090">
    <property type="entry name" value="Tyrosine_recombinase_XerCD"/>
</dbReference>
<evidence type="ECO:0000256" key="3">
    <source>
        <dbReference type="ARBA" id="ARBA00023125"/>
    </source>
</evidence>
<evidence type="ECO:0000313" key="8">
    <source>
        <dbReference type="EMBL" id="KIU10234.1"/>
    </source>
</evidence>
<comment type="similarity">
    <text evidence="1">Belongs to the 'phage' integrase family.</text>
</comment>
<keyword evidence="3 5" id="KW-0238">DNA-binding</keyword>
<dbReference type="CDD" id="cd01189">
    <property type="entry name" value="INT_ICEBs1_C_like"/>
    <property type="match status" value="1"/>
</dbReference>
<dbReference type="InterPro" id="IPR011010">
    <property type="entry name" value="DNA_brk_join_enz"/>
</dbReference>
<evidence type="ECO:0000256" key="5">
    <source>
        <dbReference type="PROSITE-ProRule" id="PRU01248"/>
    </source>
</evidence>
<organism evidence="8 9">
    <name type="scientific">Bacillus subtilis</name>
    <dbReference type="NCBI Taxonomy" id="1423"/>
    <lineage>
        <taxon>Bacteria</taxon>
        <taxon>Bacillati</taxon>
        <taxon>Bacillota</taxon>
        <taxon>Bacilli</taxon>
        <taxon>Bacillales</taxon>
        <taxon>Bacillaceae</taxon>
        <taxon>Bacillus</taxon>
    </lineage>
</organism>
<dbReference type="RefSeq" id="WP_017696735.1">
    <property type="nucleotide sequence ID" value="NZ_CM122994.1"/>
</dbReference>
<dbReference type="PANTHER" id="PTHR30349:SF64">
    <property type="entry name" value="PROPHAGE INTEGRASE INTD-RELATED"/>
    <property type="match status" value="1"/>
</dbReference>
<dbReference type="InterPro" id="IPR004107">
    <property type="entry name" value="Integrase_SAM-like_N"/>
</dbReference>
<evidence type="ECO:0000259" key="6">
    <source>
        <dbReference type="PROSITE" id="PS51898"/>
    </source>
</evidence>
<proteinExistence type="inferred from homology"/>
<dbReference type="InterPro" id="IPR002104">
    <property type="entry name" value="Integrase_catalytic"/>
</dbReference>
<dbReference type="AlphaFoldDB" id="A0A0D1JCX0"/>
<dbReference type="PROSITE" id="PS51898">
    <property type="entry name" value="TYR_RECOMBINASE"/>
    <property type="match status" value="1"/>
</dbReference>
<comment type="caution">
    <text evidence="8">The sequence shown here is derived from an EMBL/GenBank/DDBJ whole genome shotgun (WGS) entry which is preliminary data.</text>
</comment>